<sequence>MTSKTDFWDLEKHFWTDGPGFYRDNMSRNAIMVFPAPVGLLSGQEIIDGIDDAPGWDDIEFEDRRKLEHGKFTVLSYRAGGRRTDGDSYSALCSTSYYKEGGRWKLFSHQQAVA</sequence>
<dbReference type="EMBL" id="SMSI01000001">
    <property type="protein sequence ID" value="TDH38701.1"/>
    <property type="molecule type" value="Genomic_DNA"/>
</dbReference>
<gene>
    <name evidence="1" type="ORF">E2A64_06280</name>
</gene>
<proteinExistence type="predicted"/>
<dbReference type="Proteomes" id="UP000295131">
    <property type="component" value="Unassembled WGS sequence"/>
</dbReference>
<dbReference type="InterPro" id="IPR032710">
    <property type="entry name" value="NTF2-like_dom_sf"/>
</dbReference>
<comment type="caution">
    <text evidence="1">The sequence shown here is derived from an EMBL/GenBank/DDBJ whole genome shotgun (WGS) entry which is preliminary data.</text>
</comment>
<evidence type="ECO:0008006" key="3">
    <source>
        <dbReference type="Google" id="ProtNLM"/>
    </source>
</evidence>
<protein>
    <recommendedName>
        <fullName evidence="3">DUF4440 domain-containing protein</fullName>
    </recommendedName>
</protein>
<reference evidence="1 2" key="1">
    <citation type="journal article" date="2013" name="Int. J. Syst. Evol. Microbiol.">
        <title>Hoeflea suaedae sp. nov., an endophytic bacterium isolated from the root of the halophyte Suaeda maritima.</title>
        <authorList>
            <person name="Chung E.J."/>
            <person name="Park J.A."/>
            <person name="Pramanik P."/>
            <person name="Bibi F."/>
            <person name="Jeon C.O."/>
            <person name="Chung Y.R."/>
        </authorList>
    </citation>
    <scope>NUCLEOTIDE SEQUENCE [LARGE SCALE GENOMIC DNA]</scope>
    <source>
        <strain evidence="1 2">YC6898</strain>
    </source>
</reference>
<keyword evidence="2" id="KW-1185">Reference proteome</keyword>
<accession>A0A4R5PPV1</accession>
<evidence type="ECO:0000313" key="1">
    <source>
        <dbReference type="EMBL" id="TDH38701.1"/>
    </source>
</evidence>
<dbReference type="RefSeq" id="WP_133283535.1">
    <property type="nucleotide sequence ID" value="NZ_SMSI01000001.1"/>
</dbReference>
<dbReference type="SUPFAM" id="SSF54427">
    <property type="entry name" value="NTF2-like"/>
    <property type="match status" value="1"/>
</dbReference>
<dbReference type="OrthoDB" id="667202at2"/>
<organism evidence="1 2">
    <name type="scientific">Pseudohoeflea suaedae</name>
    <dbReference type="NCBI Taxonomy" id="877384"/>
    <lineage>
        <taxon>Bacteria</taxon>
        <taxon>Pseudomonadati</taxon>
        <taxon>Pseudomonadota</taxon>
        <taxon>Alphaproteobacteria</taxon>
        <taxon>Hyphomicrobiales</taxon>
        <taxon>Rhizobiaceae</taxon>
        <taxon>Pseudohoeflea</taxon>
    </lineage>
</organism>
<dbReference type="AlphaFoldDB" id="A0A4R5PPV1"/>
<name>A0A4R5PPV1_9HYPH</name>
<evidence type="ECO:0000313" key="2">
    <source>
        <dbReference type="Proteomes" id="UP000295131"/>
    </source>
</evidence>